<feature type="transmembrane region" description="Helical" evidence="9">
    <location>
        <begin position="329"/>
        <end position="348"/>
    </location>
</feature>
<keyword evidence="5 9" id="KW-0812">Transmembrane</keyword>
<dbReference type="Pfam" id="PF01544">
    <property type="entry name" value="CorA"/>
    <property type="match status" value="1"/>
</dbReference>
<dbReference type="SUPFAM" id="SSF143865">
    <property type="entry name" value="CorA soluble domain-like"/>
    <property type="match status" value="1"/>
</dbReference>
<dbReference type="InterPro" id="IPR045863">
    <property type="entry name" value="CorA_TM1_TM2"/>
</dbReference>
<organism evidence="10">
    <name type="scientific">uncultured Thermomicrobiales bacterium</name>
    <dbReference type="NCBI Taxonomy" id="1645740"/>
    <lineage>
        <taxon>Bacteria</taxon>
        <taxon>Pseudomonadati</taxon>
        <taxon>Thermomicrobiota</taxon>
        <taxon>Thermomicrobia</taxon>
        <taxon>Thermomicrobiales</taxon>
        <taxon>environmental samples</taxon>
    </lineage>
</organism>
<dbReference type="GO" id="GO:0015087">
    <property type="term" value="F:cobalt ion transmembrane transporter activity"/>
    <property type="evidence" value="ECO:0007669"/>
    <property type="project" value="TreeGrafter"/>
</dbReference>
<evidence type="ECO:0000256" key="3">
    <source>
        <dbReference type="ARBA" id="ARBA00022448"/>
    </source>
</evidence>
<evidence type="ECO:0000256" key="5">
    <source>
        <dbReference type="ARBA" id="ARBA00022692"/>
    </source>
</evidence>
<evidence type="ECO:0000256" key="8">
    <source>
        <dbReference type="SAM" id="MobiDB-lite"/>
    </source>
</evidence>
<evidence type="ECO:0000256" key="9">
    <source>
        <dbReference type="SAM" id="Phobius"/>
    </source>
</evidence>
<comment type="subcellular location">
    <subcellularLocation>
        <location evidence="1">Cell membrane</location>
        <topology evidence="1">Multi-pass membrane protein</topology>
    </subcellularLocation>
</comment>
<dbReference type="InterPro" id="IPR002523">
    <property type="entry name" value="MgTranspt_CorA/ZnTranspt_ZntB"/>
</dbReference>
<dbReference type="Gene3D" id="3.30.460.20">
    <property type="entry name" value="CorA soluble domain-like"/>
    <property type="match status" value="1"/>
</dbReference>
<evidence type="ECO:0000256" key="6">
    <source>
        <dbReference type="ARBA" id="ARBA00022989"/>
    </source>
</evidence>
<dbReference type="InterPro" id="IPR045861">
    <property type="entry name" value="CorA_cytoplasmic_dom"/>
</dbReference>
<dbReference type="SUPFAM" id="SSF144083">
    <property type="entry name" value="Magnesium transport protein CorA, transmembrane region"/>
    <property type="match status" value="1"/>
</dbReference>
<evidence type="ECO:0000256" key="1">
    <source>
        <dbReference type="ARBA" id="ARBA00004651"/>
    </source>
</evidence>
<gene>
    <name evidence="10" type="ORF">AVDCRST_MAG59-3451</name>
</gene>
<dbReference type="PANTHER" id="PTHR46494">
    <property type="entry name" value="CORA FAMILY METAL ION TRANSPORTER (EUROFUNG)"/>
    <property type="match status" value="1"/>
</dbReference>
<name>A0A6J4V6U7_9BACT</name>
<dbReference type="EMBL" id="CADCWF010000250">
    <property type="protein sequence ID" value="CAA9570338.1"/>
    <property type="molecule type" value="Genomic_DNA"/>
</dbReference>
<keyword evidence="3" id="KW-0813">Transport</keyword>
<dbReference type="PANTHER" id="PTHR46494:SF1">
    <property type="entry name" value="CORA FAMILY METAL ION TRANSPORTER (EUROFUNG)"/>
    <property type="match status" value="1"/>
</dbReference>
<accession>A0A6J4V6U7</accession>
<dbReference type="Gene3D" id="1.20.58.340">
    <property type="entry name" value="Magnesium transport protein CorA, transmembrane region"/>
    <property type="match status" value="2"/>
</dbReference>
<evidence type="ECO:0000256" key="7">
    <source>
        <dbReference type="ARBA" id="ARBA00023136"/>
    </source>
</evidence>
<protein>
    <submittedName>
        <fullName evidence="10">Magnesium and cobalt transport protein CorA</fullName>
    </submittedName>
</protein>
<reference evidence="10" key="1">
    <citation type="submission" date="2020-02" db="EMBL/GenBank/DDBJ databases">
        <authorList>
            <person name="Meier V. D."/>
        </authorList>
    </citation>
    <scope>NUCLEOTIDE SEQUENCE</scope>
    <source>
        <strain evidence="10">AVDCRST_MAG59</strain>
    </source>
</reference>
<feature type="region of interest" description="Disordered" evidence="8">
    <location>
        <begin position="1"/>
        <end position="41"/>
    </location>
</feature>
<dbReference type="GO" id="GO:0015095">
    <property type="term" value="F:magnesium ion transmembrane transporter activity"/>
    <property type="evidence" value="ECO:0007669"/>
    <property type="project" value="TreeGrafter"/>
</dbReference>
<dbReference type="AlphaFoldDB" id="A0A6J4V6U7"/>
<comment type="similarity">
    <text evidence="2">Belongs to the CorA metal ion transporter (MIT) (TC 1.A.35) family.</text>
</comment>
<sequence>MTDGNSPVAVLDDPRSPAPKSGPETIRESGATVAGGVSGVGGVPETLQDVIEVEGAARDAPDAPSSVRAYLFHSDEAVREVALSEVGGLLPSEENFVWVDLSGFGEADLRRVADVLGLSRASVHAALSPWQRPRIDVYGEVFFVTATVPRTDDEAYRVYAAELDLFVGHNFLVGAHKRPLPFHDRAMARAEQNPGLMQEDSSFLLYIVLDELLDYYEGLVEGMNDQIERMEERALTDTSDDYLGDLLHLKRYVYALGRIAQQHREVLVAFTRPDFPFTSREEMEPYFRDLENRHAQLIDTLDRARDAVNGAFDIYVSHVSHRMNRVMQVLTVVSATLLPTTVILGFWGTSVEGLPLYTPAGFLLMVAVIALTTIGSLTVFRRKGWL</sequence>
<dbReference type="CDD" id="cd12822">
    <property type="entry name" value="TmCorA-like"/>
    <property type="match status" value="1"/>
</dbReference>
<keyword evidence="6 9" id="KW-1133">Transmembrane helix</keyword>
<dbReference type="GO" id="GO:0000287">
    <property type="term" value="F:magnesium ion binding"/>
    <property type="evidence" value="ECO:0007669"/>
    <property type="project" value="TreeGrafter"/>
</dbReference>
<proteinExistence type="inferred from homology"/>
<evidence type="ECO:0000313" key="10">
    <source>
        <dbReference type="EMBL" id="CAA9570338.1"/>
    </source>
</evidence>
<dbReference type="GO" id="GO:0050897">
    <property type="term" value="F:cobalt ion binding"/>
    <property type="evidence" value="ECO:0007669"/>
    <property type="project" value="TreeGrafter"/>
</dbReference>
<keyword evidence="4" id="KW-1003">Cell membrane</keyword>
<feature type="transmembrane region" description="Helical" evidence="9">
    <location>
        <begin position="360"/>
        <end position="380"/>
    </location>
</feature>
<evidence type="ECO:0000256" key="4">
    <source>
        <dbReference type="ARBA" id="ARBA00022475"/>
    </source>
</evidence>
<evidence type="ECO:0000256" key="2">
    <source>
        <dbReference type="ARBA" id="ARBA00009765"/>
    </source>
</evidence>
<keyword evidence="7 9" id="KW-0472">Membrane</keyword>
<dbReference type="GO" id="GO:0005886">
    <property type="term" value="C:plasma membrane"/>
    <property type="evidence" value="ECO:0007669"/>
    <property type="project" value="UniProtKB-SubCell"/>
</dbReference>